<feature type="repeat" description="NHL" evidence="2">
    <location>
        <begin position="379"/>
        <end position="419"/>
    </location>
</feature>
<reference evidence="4 5" key="1">
    <citation type="journal article" date="2019" name="Nat. Microbiol.">
        <title>Mediterranean grassland soil C-N compound turnover is dependent on rainfall and depth, and is mediated by genomically divergent microorganisms.</title>
        <authorList>
            <person name="Diamond S."/>
            <person name="Andeer P.F."/>
            <person name="Li Z."/>
            <person name="Crits-Christoph A."/>
            <person name="Burstein D."/>
            <person name="Anantharaman K."/>
            <person name="Lane K.R."/>
            <person name="Thomas B.C."/>
            <person name="Pan C."/>
            <person name="Northen T.R."/>
            <person name="Banfield J.F."/>
        </authorList>
    </citation>
    <scope>NUCLEOTIDE SEQUENCE [LARGE SCALE GENOMIC DNA]</scope>
    <source>
        <strain evidence="4">NP_8</strain>
    </source>
</reference>
<feature type="repeat" description="NHL" evidence="2">
    <location>
        <begin position="427"/>
        <end position="466"/>
    </location>
</feature>
<dbReference type="PROSITE" id="PS51125">
    <property type="entry name" value="NHL"/>
    <property type="match status" value="8"/>
</dbReference>
<keyword evidence="3" id="KW-0472">Membrane</keyword>
<dbReference type="AlphaFoldDB" id="A0A537ILE3"/>
<dbReference type="EMBL" id="VBAP01000097">
    <property type="protein sequence ID" value="TMI71957.1"/>
    <property type="molecule type" value="Genomic_DNA"/>
</dbReference>
<feature type="transmembrane region" description="Helical" evidence="3">
    <location>
        <begin position="538"/>
        <end position="557"/>
    </location>
</feature>
<dbReference type="Proteomes" id="UP000318834">
    <property type="component" value="Unassembled WGS sequence"/>
</dbReference>
<dbReference type="PANTHER" id="PTHR24104:SF25">
    <property type="entry name" value="PROTEIN LIN-41"/>
    <property type="match status" value="1"/>
</dbReference>
<evidence type="ECO:0000313" key="4">
    <source>
        <dbReference type="EMBL" id="TMI71957.1"/>
    </source>
</evidence>
<dbReference type="InterPro" id="IPR011042">
    <property type="entry name" value="6-blade_b-propeller_TolB-like"/>
</dbReference>
<evidence type="ECO:0000256" key="2">
    <source>
        <dbReference type="PROSITE-ProRule" id="PRU00504"/>
    </source>
</evidence>
<proteinExistence type="predicted"/>
<evidence type="ECO:0000256" key="3">
    <source>
        <dbReference type="SAM" id="Phobius"/>
    </source>
</evidence>
<keyword evidence="1" id="KW-0677">Repeat</keyword>
<dbReference type="SUPFAM" id="SSF101898">
    <property type="entry name" value="NHL repeat"/>
    <property type="match status" value="2"/>
</dbReference>
<feature type="non-terminal residue" evidence="4">
    <location>
        <position position="1"/>
    </location>
</feature>
<feature type="repeat" description="NHL" evidence="2">
    <location>
        <begin position="280"/>
        <end position="323"/>
    </location>
</feature>
<dbReference type="PANTHER" id="PTHR24104">
    <property type="entry name" value="E3 UBIQUITIN-PROTEIN LIGASE NHLRC1-RELATED"/>
    <property type="match status" value="1"/>
</dbReference>
<feature type="repeat" description="NHL" evidence="2">
    <location>
        <begin position="28"/>
        <end position="66"/>
    </location>
</feature>
<evidence type="ECO:0008006" key="6">
    <source>
        <dbReference type="Google" id="ProtNLM"/>
    </source>
</evidence>
<gene>
    <name evidence="4" type="ORF">E6H05_11785</name>
</gene>
<accession>A0A537ILE3</accession>
<dbReference type="InterPro" id="IPR001258">
    <property type="entry name" value="NHL_repeat"/>
</dbReference>
<keyword evidence="3" id="KW-0812">Transmembrane</keyword>
<evidence type="ECO:0000313" key="5">
    <source>
        <dbReference type="Proteomes" id="UP000318834"/>
    </source>
</evidence>
<comment type="caution">
    <text evidence="4">The sequence shown here is derived from an EMBL/GenBank/DDBJ whole genome shotgun (WGS) entry which is preliminary data.</text>
</comment>
<dbReference type="Gene3D" id="2.120.10.30">
    <property type="entry name" value="TolB, C-terminal domain"/>
    <property type="match status" value="6"/>
</dbReference>
<dbReference type="Pfam" id="PF01436">
    <property type="entry name" value="NHL"/>
    <property type="match status" value="4"/>
</dbReference>
<evidence type="ECO:0000256" key="1">
    <source>
        <dbReference type="ARBA" id="ARBA00022737"/>
    </source>
</evidence>
<feature type="repeat" description="NHL" evidence="2">
    <location>
        <begin position="474"/>
        <end position="513"/>
    </location>
</feature>
<feature type="repeat" description="NHL" evidence="2">
    <location>
        <begin position="327"/>
        <end position="370"/>
    </location>
</feature>
<organism evidence="4 5">
    <name type="scientific">Candidatus Segetimicrobium genomatis</name>
    <dbReference type="NCBI Taxonomy" id="2569760"/>
    <lineage>
        <taxon>Bacteria</taxon>
        <taxon>Bacillati</taxon>
        <taxon>Candidatus Sysuimicrobiota</taxon>
        <taxon>Candidatus Sysuimicrobiia</taxon>
        <taxon>Candidatus Sysuimicrobiales</taxon>
        <taxon>Candidatus Segetimicrobiaceae</taxon>
        <taxon>Candidatus Segetimicrobium</taxon>
    </lineage>
</organism>
<protein>
    <recommendedName>
        <fullName evidence="6">6-bladed beta-propeller</fullName>
    </recommendedName>
</protein>
<feature type="repeat" description="NHL" evidence="2">
    <location>
        <begin position="121"/>
        <end position="159"/>
    </location>
</feature>
<keyword evidence="3" id="KW-1133">Transmembrane helix</keyword>
<dbReference type="InterPro" id="IPR050952">
    <property type="entry name" value="TRIM-NHL_E3_ligases"/>
</dbReference>
<dbReference type="GO" id="GO:0008270">
    <property type="term" value="F:zinc ion binding"/>
    <property type="evidence" value="ECO:0007669"/>
    <property type="project" value="UniProtKB-KW"/>
</dbReference>
<feature type="repeat" description="NHL" evidence="2">
    <location>
        <begin position="73"/>
        <end position="113"/>
    </location>
</feature>
<name>A0A537ILE3_9BACT</name>
<sequence length="559" mass="61196">DWLVYVTDTHNDRVQVFDTTGLYLYGWGRPGASPGAFDLPLGIAVGSSRVFVVDSGNYRVQIFDLKGNYLAACGSYGTQLGQFNRPVGIAVDPAENFYIADSGNNRIQKFNASCQPIAAWGKYGSLAGQLAEPTGIAYHGGQIIVTDLVNHRIQVFDTQGKFVYQWGRHPAREHEGNGRMHYPSAVSINPSGSFAVVCEPFENRCQIFLKEDLKHVQAVNDSAWWLKGPRFHYGTGAKELGPAPGPGGSGKPMELVGMTEPDTHFVVLFDITSGPTPRKVAKFGGFGAQPGRFNQPEGLAADSSWNVYVSDRGNNRIQVFDIHGRYIRTIGGFGTGLGQFRSPGKLDFDAQGHLYVLDVGNNRIQVLEPMSGKALRAWGTKGSGSGQFLQAESMCVDTLHDRVYVVDTGNFRIQVFNTMGRHLRSWGSPGIGPDKFLWPYGIACGTDGYTYVTDASQQRVKKFTADGAFVREWGQFGALPGQFYKPKGIAQDSRGYLYVVDFGNHRGQVFTADGGFVRIFGEGELRPEGPGSIDYRKLFSAVPLAVLGLLVGVVLWMRR</sequence>